<evidence type="ECO:0000313" key="5">
    <source>
        <dbReference type="EMBL" id="MCU7552428.1"/>
    </source>
</evidence>
<keyword evidence="6" id="KW-1185">Reference proteome</keyword>
<sequence>MRNTPFWFVIIGLMLVLDFYVFQAIKVVNQAASEKVRTISNIIYWVLSVSALLLFIALPYLNLDSISKGLRTVIFVMIASVFFAKILVSLFLMIDDVRRGFQWVAGKLFFYNTEGEQMQEGQTINRSVFLSWLGLVTGGGLLGSLVYGFSNKYDYRVRKVPISFSNLPQAFRGLKIVQISDVHSGSFHNKSAVQRGIEKILKLQPDLILFTGDLVNGRAEEMANYKDIFSLLKAPLGVYSILGNHDYGDYETWSSKEQKVQNLEHVKAIHSEMGWRLLLNEHVVLEKNSERMALIGVENWSAKANFPKYGRLEHAYSGAEEIPFKLLMSHDPSHWDAEVRTKYPDIDLMLAGHTHGMQFGVELPWFRWSPVQYVYRQWAGLYEEGRQKLYVNRGFGFLGYPGRVGILPEITLIELS</sequence>
<protein>
    <submittedName>
        <fullName evidence="5">Metallophosphoesterase</fullName>
    </submittedName>
</protein>
<feature type="transmembrane region" description="Helical" evidence="3">
    <location>
        <begin position="128"/>
        <end position="149"/>
    </location>
</feature>
<dbReference type="Gene3D" id="3.60.21.10">
    <property type="match status" value="1"/>
</dbReference>
<dbReference type="CDD" id="cd07385">
    <property type="entry name" value="MPP_YkuE_C"/>
    <property type="match status" value="1"/>
</dbReference>
<reference evidence="5" key="2">
    <citation type="submission" date="2023-04" db="EMBL/GenBank/DDBJ databases">
        <title>Paracnuella aquatica gen. nov., sp. nov., a member of the family Chitinophagaceae isolated from a hot spring.</title>
        <authorList>
            <person name="Wang C."/>
        </authorList>
    </citation>
    <scope>NUCLEOTIDE SEQUENCE</scope>
    <source>
        <strain evidence="5">LB-8</strain>
    </source>
</reference>
<dbReference type="GO" id="GO:0009245">
    <property type="term" value="P:lipid A biosynthetic process"/>
    <property type="evidence" value="ECO:0007669"/>
    <property type="project" value="TreeGrafter"/>
</dbReference>
<dbReference type="RefSeq" id="WP_279299865.1">
    <property type="nucleotide sequence ID" value="NZ_JAOTIF010000034.1"/>
</dbReference>
<keyword evidence="1" id="KW-0479">Metal-binding</keyword>
<feature type="domain" description="Calcineurin-like phosphoesterase" evidence="4">
    <location>
        <begin position="174"/>
        <end position="356"/>
    </location>
</feature>
<dbReference type="PANTHER" id="PTHR31302:SF31">
    <property type="entry name" value="PHOSPHODIESTERASE YAEI"/>
    <property type="match status" value="1"/>
</dbReference>
<evidence type="ECO:0000259" key="4">
    <source>
        <dbReference type="Pfam" id="PF00149"/>
    </source>
</evidence>
<accession>A0A9X3BK88</accession>
<evidence type="ECO:0000313" key="6">
    <source>
        <dbReference type="Proteomes" id="UP001155483"/>
    </source>
</evidence>
<reference evidence="5" key="1">
    <citation type="submission" date="2022-09" db="EMBL/GenBank/DDBJ databases">
        <authorList>
            <person name="Yuan C."/>
            <person name="Ke Z."/>
        </authorList>
    </citation>
    <scope>NUCLEOTIDE SEQUENCE</scope>
    <source>
        <strain evidence="5">LB-8</strain>
    </source>
</reference>
<evidence type="ECO:0000256" key="3">
    <source>
        <dbReference type="SAM" id="Phobius"/>
    </source>
</evidence>
<feature type="transmembrane region" description="Helical" evidence="3">
    <location>
        <begin position="6"/>
        <end position="22"/>
    </location>
</feature>
<dbReference type="SUPFAM" id="SSF56300">
    <property type="entry name" value="Metallo-dependent phosphatases"/>
    <property type="match status" value="1"/>
</dbReference>
<comment type="caution">
    <text evidence="5">The sequence shown here is derived from an EMBL/GenBank/DDBJ whole genome shotgun (WGS) entry which is preliminary data.</text>
</comment>
<dbReference type="InterPro" id="IPR004843">
    <property type="entry name" value="Calcineurin-like_PHP"/>
</dbReference>
<dbReference type="GO" id="GO:0008758">
    <property type="term" value="F:UDP-2,3-diacylglucosamine hydrolase activity"/>
    <property type="evidence" value="ECO:0007669"/>
    <property type="project" value="TreeGrafter"/>
</dbReference>
<dbReference type="Proteomes" id="UP001155483">
    <property type="component" value="Unassembled WGS sequence"/>
</dbReference>
<dbReference type="InterPro" id="IPR051158">
    <property type="entry name" value="Metallophosphoesterase_sf"/>
</dbReference>
<gene>
    <name evidence="5" type="ORF">OCK74_25135</name>
</gene>
<keyword evidence="3" id="KW-1133">Transmembrane helix</keyword>
<dbReference type="PANTHER" id="PTHR31302">
    <property type="entry name" value="TRANSMEMBRANE PROTEIN WITH METALLOPHOSPHOESTERASE DOMAIN-RELATED"/>
    <property type="match status" value="1"/>
</dbReference>
<dbReference type="Pfam" id="PF00149">
    <property type="entry name" value="Metallophos"/>
    <property type="match status" value="1"/>
</dbReference>
<dbReference type="EMBL" id="JAOTIF010000034">
    <property type="protein sequence ID" value="MCU7552428.1"/>
    <property type="molecule type" value="Genomic_DNA"/>
</dbReference>
<feature type="transmembrane region" description="Helical" evidence="3">
    <location>
        <begin position="73"/>
        <end position="94"/>
    </location>
</feature>
<feature type="transmembrane region" description="Helical" evidence="3">
    <location>
        <begin position="42"/>
        <end position="61"/>
    </location>
</feature>
<dbReference type="GO" id="GO:0016020">
    <property type="term" value="C:membrane"/>
    <property type="evidence" value="ECO:0007669"/>
    <property type="project" value="GOC"/>
</dbReference>
<keyword evidence="2" id="KW-0378">Hydrolase</keyword>
<dbReference type="AlphaFoldDB" id="A0A9X3BK88"/>
<proteinExistence type="predicted"/>
<evidence type="ECO:0000256" key="1">
    <source>
        <dbReference type="ARBA" id="ARBA00022723"/>
    </source>
</evidence>
<dbReference type="InterPro" id="IPR029052">
    <property type="entry name" value="Metallo-depent_PP-like"/>
</dbReference>
<keyword evidence="3" id="KW-0812">Transmembrane</keyword>
<dbReference type="GO" id="GO:0046872">
    <property type="term" value="F:metal ion binding"/>
    <property type="evidence" value="ECO:0007669"/>
    <property type="project" value="UniProtKB-KW"/>
</dbReference>
<evidence type="ECO:0000256" key="2">
    <source>
        <dbReference type="ARBA" id="ARBA00022801"/>
    </source>
</evidence>
<name>A0A9X3BK88_9BACT</name>
<organism evidence="5 6">
    <name type="scientific">Paraflavisolibacter caeni</name>
    <dbReference type="NCBI Taxonomy" id="2982496"/>
    <lineage>
        <taxon>Bacteria</taxon>
        <taxon>Pseudomonadati</taxon>
        <taxon>Bacteroidota</taxon>
        <taxon>Chitinophagia</taxon>
        <taxon>Chitinophagales</taxon>
        <taxon>Chitinophagaceae</taxon>
        <taxon>Paraflavisolibacter</taxon>
    </lineage>
</organism>
<keyword evidence="3" id="KW-0472">Membrane</keyword>